<keyword evidence="4" id="KW-1185">Reference proteome</keyword>
<dbReference type="PANTHER" id="PTHR45615:SF40">
    <property type="entry name" value="MYOSIN HEAVY CHAIN, NON-MUSCLE"/>
    <property type="match status" value="1"/>
</dbReference>
<dbReference type="GO" id="GO:0051015">
    <property type="term" value="F:actin filament binding"/>
    <property type="evidence" value="ECO:0007669"/>
    <property type="project" value="TreeGrafter"/>
</dbReference>
<feature type="compositionally biased region" description="Basic and acidic residues" evidence="2">
    <location>
        <begin position="962"/>
        <end position="978"/>
    </location>
</feature>
<proteinExistence type="predicted"/>
<evidence type="ECO:0000313" key="3">
    <source>
        <dbReference type="EMBL" id="CAE7855624.1"/>
    </source>
</evidence>
<dbReference type="PANTHER" id="PTHR45615">
    <property type="entry name" value="MYOSIN HEAVY CHAIN, NON-MUSCLE"/>
    <property type="match status" value="1"/>
</dbReference>
<dbReference type="OrthoDB" id="440552at2759"/>
<dbReference type="GO" id="GO:0005737">
    <property type="term" value="C:cytoplasm"/>
    <property type="evidence" value="ECO:0007669"/>
    <property type="project" value="TreeGrafter"/>
</dbReference>
<accession>A0A813A6U6</accession>
<feature type="compositionally biased region" description="Basic and acidic residues" evidence="2">
    <location>
        <begin position="221"/>
        <end position="250"/>
    </location>
</feature>
<protein>
    <submittedName>
        <fullName evidence="3">Uncharacterized protein</fullName>
    </submittedName>
</protein>
<comment type="caution">
    <text evidence="3">The sequence shown here is derived from an EMBL/GenBank/DDBJ whole genome shotgun (WGS) entry which is preliminary data.</text>
</comment>
<evidence type="ECO:0000256" key="2">
    <source>
        <dbReference type="SAM" id="MobiDB-lite"/>
    </source>
</evidence>
<dbReference type="GO" id="GO:0016460">
    <property type="term" value="C:myosin II complex"/>
    <property type="evidence" value="ECO:0007669"/>
    <property type="project" value="TreeGrafter"/>
</dbReference>
<dbReference type="GO" id="GO:0032982">
    <property type="term" value="C:myosin filament"/>
    <property type="evidence" value="ECO:0007669"/>
    <property type="project" value="TreeGrafter"/>
</dbReference>
<keyword evidence="1" id="KW-0175">Coiled coil</keyword>
<gene>
    <name evidence="3" type="ORF">SNEC2469_LOCUS26838</name>
</gene>
<organism evidence="3 4">
    <name type="scientific">Symbiodinium necroappetens</name>
    <dbReference type="NCBI Taxonomy" id="1628268"/>
    <lineage>
        <taxon>Eukaryota</taxon>
        <taxon>Sar</taxon>
        <taxon>Alveolata</taxon>
        <taxon>Dinophyceae</taxon>
        <taxon>Suessiales</taxon>
        <taxon>Symbiodiniaceae</taxon>
        <taxon>Symbiodinium</taxon>
    </lineage>
</organism>
<feature type="coiled-coil region" evidence="1">
    <location>
        <begin position="1050"/>
        <end position="1108"/>
    </location>
</feature>
<dbReference type="Proteomes" id="UP000601435">
    <property type="component" value="Unassembled WGS sequence"/>
</dbReference>
<sequence>MEGLQKHRKVLLRAEETHDLQIVAWRLQELQIRMSQAALLVDRDFDLQDSAWAGAMEAFRAKRTPDGVQAASQQAAVPLERLPTLPSASEGIEQEARKSREAQQREVEAEAERERKRQIRETTAREQQECQNAAREAKMLADKARDMRLRAMEATSADQHQSCIREAERYEEQARQARARSTRGYGTGPRAQQHEYQEDENGIAAVPKVGEDAEAQALRRRHEEREELRRESELRGQQAKENEAKEREVLQRAVSSLAQGGGQVAHRSQGPVASPSTVEDRHARQSEILANSRAAPARALEEASLRPAAAVPPVATNGGGCLHGRPQSQGALSRELQDVALFVCVPDRKAAEFLVSSRLGIGRRSGAKVSVAETTGSGPTLLECRGTPLANAVASYLVQEAGSAKHPLGLWGRFGCAAASRPEEKNCVKQKSVRETTEPVPKLGRSLVQTSWIVRRDMELLEEKLMRQVLRLQEQSERFMDIMMHPLEAKVAAMEGRQPVTDCSIAELRGNLRGLQESLEMQVRRAEQTETRLSKWRKSVEEDLQQKQEEMKRKFSEAVSNSDVVSRNELLELAKLLKQELRKVVDETLKDEKLATQQDLATMTASMRRELASVEKIAAGAAAQKALGQQELANAAEAVRAEMKTLTERAVAEETLTMEKFAALDAVEKADDVVIRCRSFCGSRMARRLALLLPLFTAATELLCCKLFDSEFGKERISILPDARLVASDSEPLVTGTRAEVVPKVELVQAHAASPVEMPETVEDVEARWLGIALSHMGWVLSESPLSLGQKTTSYLLDAEKEEHERSPHQTMALSVLSMLGVSVGRQHRAHSNPSSIPTHSHQMFGGIPWLLIIPIVLGMALASIIQVVSLYSEWADAKDKLSRGEPLASQESQNAVAELAARLAQCEQNEEELRLALGSQRGLPEVLDSQQTLDELVSRIAKCESLQEELSEQVGSPQRFKASEALEESHLSRRMSRLEQEQIQKGRQIASSIEALEAAMHEGLAKTEKLAQAAFAATQHPVDGSVTHSETEEELEHDLESLRELPAALEAYHKQAQALTERVAHCEELSEASSKQAQVLSERVTQCEQLSQAVDTLVARLEKCERHAGDGDVLARLPDADVDHPNLPGQAFEDGSRALARVTSRLDSLEVQQRASEAGLATAKRLNEEMESSIMQRLQALEAEPTKKVKLAGSLAEDLRVDAAEPSESQALSDTQLMLLDLQRRVSLLEHAMPSQGAGENGESGEAVPTNPDCLHKRDLHADADHIYILYDYLGDQLTAWKT</sequence>
<dbReference type="GO" id="GO:0000146">
    <property type="term" value="F:microfilament motor activity"/>
    <property type="evidence" value="ECO:0007669"/>
    <property type="project" value="TreeGrafter"/>
</dbReference>
<reference evidence="3" key="1">
    <citation type="submission" date="2021-02" db="EMBL/GenBank/DDBJ databases">
        <authorList>
            <person name="Dougan E. K."/>
            <person name="Rhodes N."/>
            <person name="Thang M."/>
            <person name="Chan C."/>
        </authorList>
    </citation>
    <scope>NUCLEOTIDE SEQUENCE</scope>
</reference>
<dbReference type="EMBL" id="CAJNJA010055474">
    <property type="protein sequence ID" value="CAE7855624.1"/>
    <property type="molecule type" value="Genomic_DNA"/>
</dbReference>
<feature type="coiled-coil region" evidence="1">
    <location>
        <begin position="505"/>
        <end position="587"/>
    </location>
</feature>
<feature type="region of interest" description="Disordered" evidence="2">
    <location>
        <begin position="82"/>
        <end position="129"/>
    </location>
</feature>
<evidence type="ECO:0000256" key="1">
    <source>
        <dbReference type="SAM" id="Coils"/>
    </source>
</evidence>
<name>A0A813A6U6_9DINO</name>
<evidence type="ECO:0000313" key="4">
    <source>
        <dbReference type="Proteomes" id="UP000601435"/>
    </source>
</evidence>
<feature type="region of interest" description="Disordered" evidence="2">
    <location>
        <begin position="953"/>
        <end position="978"/>
    </location>
</feature>
<feature type="region of interest" description="Disordered" evidence="2">
    <location>
        <begin position="172"/>
        <end position="283"/>
    </location>
</feature>
<feature type="compositionally biased region" description="Basic and acidic residues" evidence="2">
    <location>
        <begin position="94"/>
        <end position="128"/>
    </location>
</feature>